<feature type="domain" description="POTRA" evidence="10">
    <location>
        <begin position="298"/>
        <end position="376"/>
    </location>
</feature>
<feature type="domain" description="POTRA" evidence="10">
    <location>
        <begin position="379"/>
        <end position="453"/>
    </location>
</feature>
<feature type="domain" description="POTRA" evidence="10">
    <location>
        <begin position="124"/>
        <end position="204"/>
    </location>
</feature>
<keyword evidence="6 8" id="KW-0472">Membrane</keyword>
<dbReference type="Pfam" id="PF01103">
    <property type="entry name" value="Omp85"/>
    <property type="match status" value="1"/>
</dbReference>
<dbReference type="InterPro" id="IPR000184">
    <property type="entry name" value="Bac_surfAg_D15"/>
</dbReference>
<evidence type="ECO:0000259" key="10">
    <source>
        <dbReference type="PROSITE" id="PS51779"/>
    </source>
</evidence>
<evidence type="ECO:0000256" key="3">
    <source>
        <dbReference type="ARBA" id="ARBA00022692"/>
    </source>
</evidence>
<keyword evidence="5 8" id="KW-0677">Repeat</keyword>
<feature type="domain" description="POTRA" evidence="10">
    <location>
        <begin position="207"/>
        <end position="295"/>
    </location>
</feature>
<comment type="subunit">
    <text evidence="8">Part of the Bam complex.</text>
</comment>
<dbReference type="Proteomes" id="UP000029868">
    <property type="component" value="Unassembled WGS sequence"/>
</dbReference>
<dbReference type="InterPro" id="IPR010827">
    <property type="entry name" value="BamA/TamA_POTRA"/>
</dbReference>
<dbReference type="Pfam" id="PF07244">
    <property type="entry name" value="POTRA"/>
    <property type="match status" value="4"/>
</dbReference>
<comment type="subcellular location">
    <subcellularLocation>
        <location evidence="8">Cell outer membrane</location>
    </subcellularLocation>
    <subcellularLocation>
        <location evidence="1">Membrane</location>
    </subcellularLocation>
</comment>
<dbReference type="EMBL" id="JQEC01000004">
    <property type="protein sequence ID" value="KGJ97078.1"/>
    <property type="molecule type" value="Genomic_DNA"/>
</dbReference>
<gene>
    <name evidence="8" type="primary">bamA</name>
    <name evidence="11" type="ORF">GAB14E_1546</name>
</gene>
<dbReference type="PROSITE" id="PS51779">
    <property type="entry name" value="POTRA"/>
    <property type="match status" value="5"/>
</dbReference>
<sequence length="846" mass="94602" precursor="true">MIMKKIALSLLLGALGTSAQFAQAEKGFQVKDADVKGLQSAALGTTVNIAQSAQSFQVEDIEVRGLQRVALGAALTHIPFNVGDNLNEFRISQSIKSLYQSGHFNDIRVYRDGNRLVYRVRERETISEILFDGNSDLKDEQLTESLDGSNIRVGETLDRTVISGIEMGLENFYHSVGKYNAKVTAKISHLPRNRVNLEFTFVEGDSASIKQINIVGNDIFTDAQLLEKIELTYDSPWWNFMAQDRYQKQALQGDMETINSYYLNRGYLRFKVDSTQVSMTPDKEAVYIALNVTEGETYTISEVDFVGDMAGFENTIRAINPLQADELYNGAEVTYTEEVISKFLGRYGYAYPKVITRPEINDENNTVKLSISVDPGKRVYVNRINFTGNHVTADHVLRREMRQMEGAWLSNGVVESSKSWLMRLPYMETVEFETKQIEGEDDLVDIDFTVKEQPSGSFNAGIGYGSETKLSLNAGIQQNNFLGTGNQLGFNVAKNYYQKSATVSFTDPYFTVDAVSLGGQVYYSEYDAGNANMVEYNNKTFGLGLNWGFPVNEYLRLNFGVGWKYNQISQLQAYDQIQDFYDIYADPNDPDGQLAFKTLDLNAGLSRSTLNRGTFPTAGSSQRLNAKMTSPKSDLQYFKLNYDAKFYFPLTRSQKWSVLTRLQLGYANGYGTIDGNDQLLPFWENFSAGGADTLRGFENNTVGPRAIYRTPQTIPGGCCLGPDNDSIYVSPSSVGGNAMAIAGIELIVPTPFLEESFANSVRTSIFWDAGNVWDTEFSLESYANLDPVEYAKIEDFSDPSRFRSSAGISIQWLSPMGPMIFSFAKSIREEEGDDSSFFSFNIGQTF</sequence>
<dbReference type="Gene3D" id="2.40.160.50">
    <property type="entry name" value="membrane protein fhac: a member of the omp85/tpsb transporter family"/>
    <property type="match status" value="1"/>
</dbReference>
<evidence type="ECO:0000256" key="6">
    <source>
        <dbReference type="ARBA" id="ARBA00023136"/>
    </source>
</evidence>
<dbReference type="InterPro" id="IPR039910">
    <property type="entry name" value="D15-like"/>
</dbReference>
<dbReference type="AlphaFoldDB" id="A0A099L5C0"/>
<evidence type="ECO:0000256" key="7">
    <source>
        <dbReference type="ARBA" id="ARBA00023237"/>
    </source>
</evidence>
<evidence type="ECO:0000256" key="2">
    <source>
        <dbReference type="ARBA" id="ARBA00022452"/>
    </source>
</evidence>
<comment type="caution">
    <text evidence="11">The sequence shown here is derived from an EMBL/GenBank/DDBJ whole genome shotgun (WGS) entry which is preliminary data.</text>
</comment>
<protein>
    <recommendedName>
        <fullName evidence="8 9">Outer membrane protein assembly factor BamA</fullName>
    </recommendedName>
</protein>
<dbReference type="PATRIC" id="fig|28229.3.peg.708"/>
<keyword evidence="4 8" id="KW-0732">Signal</keyword>
<feature type="domain" description="POTRA" evidence="10">
    <location>
        <begin position="56"/>
        <end position="123"/>
    </location>
</feature>
<proteinExistence type="inferred from homology"/>
<evidence type="ECO:0000256" key="4">
    <source>
        <dbReference type="ARBA" id="ARBA00022729"/>
    </source>
</evidence>
<comment type="similarity">
    <text evidence="8">Belongs to the BamA family.</text>
</comment>
<evidence type="ECO:0000256" key="8">
    <source>
        <dbReference type="HAMAP-Rule" id="MF_01430"/>
    </source>
</evidence>
<keyword evidence="7 8" id="KW-0998">Cell outer membrane</keyword>
<comment type="function">
    <text evidence="8">Part of the outer membrane protein assembly complex, which is involved in assembly and insertion of beta-barrel proteins into the outer membrane.</text>
</comment>
<dbReference type="FunFam" id="3.10.20.310:FF:000002">
    <property type="entry name" value="Outer membrane protein assembly factor BamA"/>
    <property type="match status" value="1"/>
</dbReference>
<dbReference type="RefSeq" id="WP_033080829.1">
    <property type="nucleotide sequence ID" value="NZ_JQEC01000004.1"/>
</dbReference>
<organism evidence="11 12">
    <name type="scientific">Colwellia psychrerythraea</name>
    <name type="common">Vibrio psychroerythus</name>
    <dbReference type="NCBI Taxonomy" id="28229"/>
    <lineage>
        <taxon>Bacteria</taxon>
        <taxon>Pseudomonadati</taxon>
        <taxon>Pseudomonadota</taxon>
        <taxon>Gammaproteobacteria</taxon>
        <taxon>Alteromonadales</taxon>
        <taxon>Colwelliaceae</taxon>
        <taxon>Colwellia</taxon>
    </lineage>
</organism>
<reference evidence="11 12" key="1">
    <citation type="submission" date="2014-08" db="EMBL/GenBank/DDBJ databases">
        <title>Genomic and Phenotypic Diversity of Colwellia psychrerythraea strains from Disparate Marine Basins.</title>
        <authorList>
            <person name="Techtmann S.M."/>
            <person name="Stelling S.C."/>
            <person name="Utturkar S.M."/>
            <person name="Alshibli N."/>
            <person name="Harris A."/>
            <person name="Brown S.D."/>
            <person name="Hazen T.C."/>
        </authorList>
    </citation>
    <scope>NUCLEOTIDE SEQUENCE [LARGE SCALE GENOMIC DNA]</scope>
    <source>
        <strain evidence="11 12">GAB14E</strain>
    </source>
</reference>
<dbReference type="InterPro" id="IPR023707">
    <property type="entry name" value="OM_assembly_BamA"/>
</dbReference>
<accession>A0A099L5C0</accession>
<dbReference type="PIRSF" id="PIRSF006076">
    <property type="entry name" value="OM_assembly_OMP85"/>
    <property type="match status" value="1"/>
</dbReference>
<evidence type="ECO:0000256" key="9">
    <source>
        <dbReference type="NCBIfam" id="TIGR03303"/>
    </source>
</evidence>
<dbReference type="GO" id="GO:0051205">
    <property type="term" value="P:protein insertion into membrane"/>
    <property type="evidence" value="ECO:0007669"/>
    <property type="project" value="UniProtKB-UniRule"/>
</dbReference>
<keyword evidence="3 8" id="KW-0812">Transmembrane</keyword>
<dbReference type="Gene3D" id="3.10.20.310">
    <property type="entry name" value="membrane protein fhac"/>
    <property type="match status" value="5"/>
</dbReference>
<evidence type="ECO:0000256" key="1">
    <source>
        <dbReference type="ARBA" id="ARBA00004370"/>
    </source>
</evidence>
<dbReference type="PANTHER" id="PTHR12815">
    <property type="entry name" value="SORTING AND ASSEMBLY MACHINERY SAMM50 PROTEIN FAMILY MEMBER"/>
    <property type="match status" value="1"/>
</dbReference>
<evidence type="ECO:0000313" key="12">
    <source>
        <dbReference type="Proteomes" id="UP000029868"/>
    </source>
</evidence>
<evidence type="ECO:0000313" key="11">
    <source>
        <dbReference type="EMBL" id="KGJ97078.1"/>
    </source>
</evidence>
<name>A0A099L5C0_COLPS</name>
<dbReference type="InterPro" id="IPR034746">
    <property type="entry name" value="POTRA"/>
</dbReference>
<dbReference type="PANTHER" id="PTHR12815:SF23">
    <property type="entry name" value="OUTER MEMBRANE PROTEIN ASSEMBLY FACTOR BAMA"/>
    <property type="match status" value="1"/>
</dbReference>
<dbReference type="OrthoDB" id="9803054at2"/>
<dbReference type="GO" id="GO:1990063">
    <property type="term" value="C:Bam protein complex"/>
    <property type="evidence" value="ECO:0007669"/>
    <property type="project" value="TreeGrafter"/>
</dbReference>
<dbReference type="FunFam" id="2.40.160.50:FF:000001">
    <property type="entry name" value="Outer membrane protein assembly factor BamA"/>
    <property type="match status" value="1"/>
</dbReference>
<dbReference type="HAMAP" id="MF_01430">
    <property type="entry name" value="OM_assembly_BamA"/>
    <property type="match status" value="1"/>
</dbReference>
<evidence type="ECO:0000256" key="5">
    <source>
        <dbReference type="ARBA" id="ARBA00022737"/>
    </source>
</evidence>
<dbReference type="NCBIfam" id="TIGR03303">
    <property type="entry name" value="OM_YaeT"/>
    <property type="match status" value="1"/>
</dbReference>
<feature type="signal peptide" evidence="8">
    <location>
        <begin position="1"/>
        <end position="24"/>
    </location>
</feature>
<keyword evidence="2 8" id="KW-1134">Transmembrane beta strand</keyword>
<dbReference type="GO" id="GO:0043165">
    <property type="term" value="P:Gram-negative-bacterium-type cell outer membrane assembly"/>
    <property type="evidence" value="ECO:0007669"/>
    <property type="project" value="UniProtKB-UniRule"/>
</dbReference>
<feature type="chain" id="PRO_5008983514" description="Outer membrane protein assembly factor BamA" evidence="8">
    <location>
        <begin position="25"/>
        <end position="846"/>
    </location>
</feature>